<dbReference type="InterPro" id="IPR021133">
    <property type="entry name" value="HEAT_type_2"/>
</dbReference>
<dbReference type="PROSITE" id="PS50077">
    <property type="entry name" value="HEAT_REPEAT"/>
    <property type="match status" value="2"/>
</dbReference>
<comment type="caution">
    <text evidence="9">The sequence shown here is derived from an EMBL/GenBank/DDBJ whole genome shotgun (WGS) entry which is preliminary data.</text>
</comment>
<feature type="domain" description="Putative WW-binding" evidence="8">
    <location>
        <begin position="504"/>
        <end position="533"/>
    </location>
</feature>
<proteinExistence type="predicted"/>
<evidence type="ECO:0000256" key="5">
    <source>
        <dbReference type="ARBA" id="ARBA00068943"/>
    </source>
</evidence>
<dbReference type="InterPro" id="IPR051023">
    <property type="entry name" value="PP2A_Regulatory_Subunit_A"/>
</dbReference>
<reference evidence="9 10" key="1">
    <citation type="submission" date="2024-09" db="EMBL/GenBank/DDBJ databases">
        <title>A chromosome-level genome assembly of Gray's grenadier anchovy, Coilia grayii.</title>
        <authorList>
            <person name="Fu Z."/>
        </authorList>
    </citation>
    <scope>NUCLEOTIDE SEQUENCE [LARGE SCALE GENOMIC DNA]</scope>
    <source>
        <strain evidence="9">G4</strain>
        <tissue evidence="9">Muscle</tissue>
    </source>
</reference>
<dbReference type="SUPFAM" id="SSF48371">
    <property type="entry name" value="ARM repeat"/>
    <property type="match status" value="1"/>
</dbReference>
<feature type="compositionally biased region" description="Low complexity" evidence="7">
    <location>
        <begin position="470"/>
        <end position="492"/>
    </location>
</feature>
<dbReference type="Gene3D" id="1.25.10.10">
    <property type="entry name" value="Leucine-rich Repeat Variant"/>
    <property type="match status" value="2"/>
</dbReference>
<dbReference type="InterPro" id="IPR011989">
    <property type="entry name" value="ARM-like"/>
</dbReference>
<accession>A0ABD1JGG0</accession>
<evidence type="ECO:0000256" key="3">
    <source>
        <dbReference type="ARBA" id="ARBA00054228"/>
    </source>
</evidence>
<dbReference type="InterPro" id="IPR016024">
    <property type="entry name" value="ARM-type_fold"/>
</dbReference>
<dbReference type="PANTHER" id="PTHR10648">
    <property type="entry name" value="SERINE/THREONINE-PROTEIN PHOSPHATASE PP2A 65 KDA REGULATORY SUBUNIT"/>
    <property type="match status" value="1"/>
</dbReference>
<dbReference type="InterPro" id="IPR033461">
    <property type="entry name" value="WRNPLPNID"/>
</dbReference>
<name>A0ABD1JGG0_9TELE</name>
<dbReference type="Pfam" id="PF02985">
    <property type="entry name" value="HEAT"/>
    <property type="match status" value="2"/>
</dbReference>
<organism evidence="9 10">
    <name type="scientific">Coilia grayii</name>
    <name type="common">Gray's grenadier anchovy</name>
    <dbReference type="NCBI Taxonomy" id="363190"/>
    <lineage>
        <taxon>Eukaryota</taxon>
        <taxon>Metazoa</taxon>
        <taxon>Chordata</taxon>
        <taxon>Craniata</taxon>
        <taxon>Vertebrata</taxon>
        <taxon>Euteleostomi</taxon>
        <taxon>Actinopterygii</taxon>
        <taxon>Neopterygii</taxon>
        <taxon>Teleostei</taxon>
        <taxon>Clupei</taxon>
        <taxon>Clupeiformes</taxon>
        <taxon>Clupeoidei</taxon>
        <taxon>Engraulidae</taxon>
        <taxon>Coilinae</taxon>
        <taxon>Coilia</taxon>
    </lineage>
</organism>
<keyword evidence="10" id="KW-1185">Reference proteome</keyword>
<evidence type="ECO:0000313" key="10">
    <source>
        <dbReference type="Proteomes" id="UP001591681"/>
    </source>
</evidence>
<comment type="subunit">
    <text evidence="4">Serine/threonine-protein phosphatase 4 (PP4) occurs in different assemblies of the catalytic and one or more regulatory subunits. Component of the PP4 complex PPP4C-PPP4R1. Interacts with HDAC3.</text>
</comment>
<dbReference type="AlphaFoldDB" id="A0ABD1JGG0"/>
<feature type="region of interest" description="Disordered" evidence="7">
    <location>
        <begin position="519"/>
        <end position="553"/>
    </location>
</feature>
<sequence length="995" mass="110932">MLTPLGRLDKYVASENIFNRQMVARSLLDTLKAVSEDERDCIAVLERVSKLADDSEPTVRAELMEQVPHIAIFCQENKPSIPYAFSKYLLPIVVRYLADPNNQVRKTSQAALLVLLEQELIERVDIENLVCPVLVDLTAPDSNDDVKTEAMAIICKMAPMVGKDITERLFLPRFCEMCCDCRMFHVRKVCAANFGDICSVVGGEATEELLLPRFFQLCSDNVWGVRKACAECFMSVSSATSPEVRRTKLSSLFINLISDPSRWVRQAAFQSLGQFISTFASPNSNVGQYFKEGGEEAEWNADHPQKNSAEEKSSNSDTNAAQDSNSAATEKSPEDSPVAVEQEDNVTSEDSTSQNSLDSQGDETSPCRMEEAGNMDVAEEGGGEQAAEALNGDISCCHGNADSRCLLGEEEPLHNASEPDPGPPNEKPPNRPEEPNAEEQPPASAQNASAEEEEGQTTTGPQNDPEGENSSSSTTAEDSTSADDVSASLALSPTQTDIPEQELYNSFHYWRTPIPEIDLDLELQKDEQQQQQRSPSVSPGRTGPPPAGANAVSPALGRRQLEELIENLEPHIDDPDVKAQVDVLTAALRATALDAHLEEAYLEPRLAQVSHDNPFDVHQVPLLDSSDLENQDPTLQISRGDDSDLSDHSMSPEEEKRSKQQDVVPQALLDQYLSMTDPSRAQTVDMEIAKHCAYSLPGVALTLGRENWHCLRDTYETLASDMQWKVRRTLAFSIHELALILGDQLTAADLVPIFNSFLKDLDEVRIGVLKHLYDFLKLLHQETRRKYLYQLQEFLVTDNSRNWRFRSELSEQLVLLLELYSAQDVYDYLRPLAFKLCTDRVSSVRWTSYRLVSEIIRKLSTCPSLLVDFLSELVDKFCHCPKWSGRQAFAFVCQLVIEDGCLSLEQFSEHLLAPLLQLAADPVPNVRVLLAKTLRQSILERDYFLNSANCHHEALEQTLVALQMDLDKDVKYFASVHPMSTRINEDAMSTTSSTY</sequence>
<feature type="compositionally biased region" description="Polar residues" evidence="7">
    <location>
        <begin position="348"/>
        <end position="363"/>
    </location>
</feature>
<gene>
    <name evidence="9" type="ORF">ACEWY4_018775</name>
</gene>
<protein>
    <recommendedName>
        <fullName evidence="5">Serine/threonine-protein phosphatase 4 regulatory subunit 1</fullName>
    </recommendedName>
</protein>
<feature type="region of interest" description="Disordered" evidence="7">
    <location>
        <begin position="408"/>
        <end position="501"/>
    </location>
</feature>
<dbReference type="Proteomes" id="UP001591681">
    <property type="component" value="Unassembled WGS sequence"/>
</dbReference>
<evidence type="ECO:0000256" key="7">
    <source>
        <dbReference type="SAM" id="MobiDB-lite"/>
    </source>
</evidence>
<feature type="compositionally biased region" description="Polar residues" evidence="7">
    <location>
        <begin position="315"/>
        <end position="329"/>
    </location>
</feature>
<evidence type="ECO:0000256" key="4">
    <source>
        <dbReference type="ARBA" id="ARBA00065440"/>
    </source>
</evidence>
<keyword evidence="1" id="KW-0597">Phosphoprotein</keyword>
<feature type="compositionally biased region" description="Low complexity" evidence="7">
    <location>
        <begin position="438"/>
        <end position="449"/>
    </location>
</feature>
<dbReference type="FunFam" id="1.25.10.10:FF:000161">
    <property type="entry name" value="serine/threonine-protein phosphatase 4 regulatory subunit 1"/>
    <property type="match status" value="1"/>
</dbReference>
<feature type="compositionally biased region" description="Basic and acidic residues" evidence="7">
    <location>
        <begin position="639"/>
        <end position="660"/>
    </location>
</feature>
<evidence type="ECO:0000259" key="8">
    <source>
        <dbReference type="Pfam" id="PF15017"/>
    </source>
</evidence>
<evidence type="ECO:0000256" key="1">
    <source>
        <dbReference type="ARBA" id="ARBA00022553"/>
    </source>
</evidence>
<feature type="region of interest" description="Disordered" evidence="7">
    <location>
        <begin position="622"/>
        <end position="662"/>
    </location>
</feature>
<dbReference type="FunFam" id="1.25.10.10:FF:000156">
    <property type="entry name" value="Serine/threonine-protein phosphatase 4 regulatory subunit 1"/>
    <property type="match status" value="1"/>
</dbReference>
<evidence type="ECO:0000256" key="6">
    <source>
        <dbReference type="PROSITE-ProRule" id="PRU00103"/>
    </source>
</evidence>
<feature type="repeat" description="HEAT" evidence="6">
    <location>
        <begin position="210"/>
        <end position="248"/>
    </location>
</feature>
<dbReference type="InterPro" id="IPR000357">
    <property type="entry name" value="HEAT"/>
</dbReference>
<dbReference type="PANTHER" id="PTHR10648:SF8">
    <property type="entry name" value="SERINE_THREONINE-PROTEIN PHOSPHATASE 4 REGULATORY SUBUNIT 1"/>
    <property type="match status" value="1"/>
</dbReference>
<feature type="repeat" description="HEAT" evidence="6">
    <location>
        <begin position="130"/>
        <end position="169"/>
    </location>
</feature>
<evidence type="ECO:0000313" key="9">
    <source>
        <dbReference type="EMBL" id="KAL2085455.1"/>
    </source>
</evidence>
<comment type="function">
    <text evidence="3">Regulatory subunit of serine/threonine-protein phosphatase 4. May play a role in regulation of cell division in renal glomeruli. The PPP4C-PPP4R1 PP4 complex may play a role in dephosphorylation and regulation of HDAC3. Plays a role in the inhibition of TNF-induced NF-kappa-B activation by regulating the dephosphorylation of TRAF2.</text>
</comment>
<dbReference type="Pfam" id="PF15017">
    <property type="entry name" value="WRNPLPNID"/>
    <property type="match status" value="1"/>
</dbReference>
<evidence type="ECO:0000256" key="2">
    <source>
        <dbReference type="ARBA" id="ARBA00022737"/>
    </source>
</evidence>
<feature type="compositionally biased region" description="Basic and acidic residues" evidence="7">
    <location>
        <begin position="300"/>
        <end position="314"/>
    </location>
</feature>
<keyword evidence="2" id="KW-0677">Repeat</keyword>
<dbReference type="EMBL" id="JBHFQA010000016">
    <property type="protein sequence ID" value="KAL2085455.1"/>
    <property type="molecule type" value="Genomic_DNA"/>
</dbReference>
<feature type="region of interest" description="Disordered" evidence="7">
    <location>
        <begin position="297"/>
        <end position="386"/>
    </location>
</feature>